<dbReference type="KEGG" id="fin:KQS_01835"/>
<feature type="transmembrane region" description="Helical" evidence="1">
    <location>
        <begin position="48"/>
        <end position="66"/>
    </location>
</feature>
<dbReference type="GO" id="GO:0016020">
    <property type="term" value="C:membrane"/>
    <property type="evidence" value="ECO:0007669"/>
    <property type="project" value="InterPro"/>
</dbReference>
<feature type="transmembrane region" description="Helical" evidence="1">
    <location>
        <begin position="12"/>
        <end position="28"/>
    </location>
</feature>
<dbReference type="GO" id="GO:0022904">
    <property type="term" value="P:respiratory electron transport chain"/>
    <property type="evidence" value="ECO:0007669"/>
    <property type="project" value="InterPro"/>
</dbReference>
<dbReference type="Pfam" id="PF04238">
    <property type="entry name" value="DUF420"/>
    <property type="match status" value="1"/>
</dbReference>
<dbReference type="AlphaFoldDB" id="H8XQ65"/>
<feature type="transmembrane region" description="Helical" evidence="1">
    <location>
        <begin position="127"/>
        <end position="152"/>
    </location>
</feature>
<dbReference type="Proteomes" id="UP000007599">
    <property type="component" value="Chromosome I"/>
</dbReference>
<feature type="transmembrane region" description="Helical" evidence="1">
    <location>
        <begin position="78"/>
        <end position="96"/>
    </location>
</feature>
<evidence type="ECO:0000256" key="1">
    <source>
        <dbReference type="SAM" id="Phobius"/>
    </source>
</evidence>
<dbReference type="Gene3D" id="1.20.120.80">
    <property type="entry name" value="Cytochrome c oxidase, subunit III, four-helix bundle"/>
    <property type="match status" value="1"/>
</dbReference>
<keyword evidence="1" id="KW-1133">Transmembrane helix</keyword>
<reference evidence="3" key="2">
    <citation type="submission" date="2012-03" db="EMBL/GenBank/DDBJ databases">
        <title>Complete genome sequence of Flavobacterium indicum GPTSA100-9T, isolated from warm spring water.</title>
        <authorList>
            <person name="Barbier P."/>
            <person name="Houel A."/>
            <person name="Loux V."/>
            <person name="Poulain J."/>
            <person name="Bernardet J.-F."/>
            <person name="Touchon M."/>
            <person name="Duchaud E."/>
        </authorList>
    </citation>
    <scope>NUCLEOTIDE SEQUENCE [LARGE SCALE GENOMIC DNA]</scope>
    <source>
        <strain evidence="3">DSM 17447 / CIP 109464 / GPTSA100-9</strain>
    </source>
</reference>
<proteinExistence type="predicted"/>
<dbReference type="PANTHER" id="PTHR37692:SF1">
    <property type="entry name" value="DUF420 DOMAIN-CONTAINING PROTEIN"/>
    <property type="match status" value="1"/>
</dbReference>
<reference evidence="2 3" key="1">
    <citation type="journal article" date="2012" name="J. Bacteriol.">
        <title>Complete Genome Sequence of Flavobacterium indicum GPSTA100-9T, Isolated from Warm Spring Water.</title>
        <authorList>
            <person name="Barbier P."/>
            <person name="Houel A."/>
            <person name="Loux V."/>
            <person name="Poulain J."/>
            <person name="Bernardet J.F."/>
            <person name="Touchon M."/>
            <person name="Duchaud E."/>
        </authorList>
    </citation>
    <scope>NUCLEOTIDE SEQUENCE [LARGE SCALE GENOMIC DNA]</scope>
    <source>
        <strain evidence="3">DSM 17447 / CIP 109464 / GPTSA100-9</strain>
    </source>
</reference>
<dbReference type="InterPro" id="IPR013833">
    <property type="entry name" value="Cyt_c_oxidase_su3_a-hlx"/>
</dbReference>
<dbReference type="HOGENOM" id="CLU_104065_0_0_10"/>
<dbReference type="EMBL" id="HE774682">
    <property type="protein sequence ID" value="CCG52359.1"/>
    <property type="molecule type" value="Genomic_DNA"/>
</dbReference>
<sequence>MENKIEKKYNRLIIAVSIIVPLAVALLFGVNLRKLGYDVEPLNQLPPIYATINGLTAVILVWAVFAIKNGKRRLHENLMKIAIACSLSFLVMYVAYHMTANTVFFGDSNHDGMVDEIEKNAVSGIRYLYYFILITHIAMSVVIIPLVLYTYVRAISNSFERHKKLAKITFPIWLYVAITGVVVYVMISPYYVH</sequence>
<name>H8XQ65_FLAIG</name>
<evidence type="ECO:0000313" key="3">
    <source>
        <dbReference type="Proteomes" id="UP000007599"/>
    </source>
</evidence>
<dbReference type="STRING" id="1094466.KQS_01835"/>
<keyword evidence="1" id="KW-0812">Transmembrane</keyword>
<keyword evidence="1" id="KW-0472">Membrane</keyword>
<dbReference type="InterPro" id="IPR007352">
    <property type="entry name" value="DUF420"/>
</dbReference>
<keyword evidence="3" id="KW-1185">Reference proteome</keyword>
<feature type="transmembrane region" description="Helical" evidence="1">
    <location>
        <begin position="172"/>
        <end position="192"/>
    </location>
</feature>
<dbReference type="PANTHER" id="PTHR37692">
    <property type="entry name" value="HYPOTHETICAL MEMBRANE SPANNING PROTEIN"/>
    <property type="match status" value="1"/>
</dbReference>
<dbReference type="RefSeq" id="WP_014387503.1">
    <property type="nucleotide sequence ID" value="NC_017025.1"/>
</dbReference>
<protein>
    <submittedName>
        <fullName evidence="2">YozB protein</fullName>
    </submittedName>
</protein>
<dbReference type="PATRIC" id="fig|1094466.5.peg.361"/>
<dbReference type="OrthoDB" id="9811380at2"/>
<dbReference type="GO" id="GO:0004129">
    <property type="term" value="F:cytochrome-c oxidase activity"/>
    <property type="evidence" value="ECO:0007669"/>
    <property type="project" value="InterPro"/>
</dbReference>
<evidence type="ECO:0000313" key="2">
    <source>
        <dbReference type="EMBL" id="CCG52359.1"/>
    </source>
</evidence>
<accession>H8XQ65</accession>
<dbReference type="eggNOG" id="COG2322">
    <property type="taxonomic scope" value="Bacteria"/>
</dbReference>
<organism evidence="2 3">
    <name type="scientific">Flavobacterium indicum (strain DSM 17447 / CIP 109464 / GPTSA100-9)</name>
    <dbReference type="NCBI Taxonomy" id="1094466"/>
    <lineage>
        <taxon>Bacteria</taxon>
        <taxon>Pseudomonadati</taxon>
        <taxon>Bacteroidota</taxon>
        <taxon>Flavobacteriia</taxon>
        <taxon>Flavobacteriales</taxon>
        <taxon>Flavobacteriaceae</taxon>
        <taxon>Flavobacterium</taxon>
    </lineage>
</organism>
<gene>
    <name evidence="2" type="primary">yozB</name>
    <name evidence="2" type="ordered locus">KQS_01835</name>
</gene>